<comment type="subcellular location">
    <subcellularLocation>
        <location evidence="4">Secreted</location>
    </subcellularLocation>
    <subcellularLocation>
        <location evidence="4">Bacterial flagellum</location>
    </subcellularLocation>
</comment>
<protein>
    <recommendedName>
        <fullName evidence="4">Flagellin</fullName>
    </recommendedName>
</protein>
<dbReference type="Pfam" id="PF00669">
    <property type="entry name" value="Flagellin_N"/>
    <property type="match status" value="1"/>
</dbReference>
<keyword evidence="7" id="KW-0966">Cell projection</keyword>
<feature type="domain" description="Flagellin C-terminal" evidence="6">
    <location>
        <begin position="192"/>
        <end position="275"/>
    </location>
</feature>
<evidence type="ECO:0000259" key="6">
    <source>
        <dbReference type="Pfam" id="PF00700"/>
    </source>
</evidence>
<proteinExistence type="inferred from homology"/>
<accession>A0A840A3P3</accession>
<dbReference type="SUPFAM" id="SSF64518">
    <property type="entry name" value="Phase 1 flagellin"/>
    <property type="match status" value="1"/>
</dbReference>
<feature type="domain" description="Flagellin N-terminal" evidence="5">
    <location>
        <begin position="6"/>
        <end position="140"/>
    </location>
</feature>
<comment type="function">
    <text evidence="4">Flagellin is the subunit protein which polymerizes to form the filaments of bacterial flagella.</text>
</comment>
<keyword evidence="4" id="KW-0964">Secreted</keyword>
<dbReference type="RefSeq" id="WP_183776610.1">
    <property type="nucleotide sequence ID" value="NZ_JACIDK010000008.1"/>
</dbReference>
<dbReference type="EMBL" id="JACIDK010000008">
    <property type="protein sequence ID" value="MBB3893236.1"/>
    <property type="molecule type" value="Genomic_DNA"/>
</dbReference>
<comment type="subunit">
    <text evidence="2">In C.crescentus, the flagellar filament is composed of multiple flagellins of 29 kDa; 27 kDa and 25 kDa.</text>
</comment>
<dbReference type="PRINTS" id="PR00207">
    <property type="entry name" value="FLAGELLIN"/>
</dbReference>
<dbReference type="GO" id="GO:0005576">
    <property type="term" value="C:extracellular region"/>
    <property type="evidence" value="ECO:0007669"/>
    <property type="project" value="UniProtKB-SubCell"/>
</dbReference>
<comment type="similarity">
    <text evidence="1 4">Belongs to the bacterial flagellin family.</text>
</comment>
<comment type="caution">
    <text evidence="7">The sequence shown here is derived from an EMBL/GenBank/DDBJ whole genome shotgun (WGS) entry which is preliminary data.</text>
</comment>
<evidence type="ECO:0000256" key="1">
    <source>
        <dbReference type="ARBA" id="ARBA00005709"/>
    </source>
</evidence>
<dbReference type="Proteomes" id="UP000530564">
    <property type="component" value="Unassembled WGS sequence"/>
</dbReference>
<evidence type="ECO:0000256" key="3">
    <source>
        <dbReference type="ARBA" id="ARBA00023143"/>
    </source>
</evidence>
<keyword evidence="8" id="KW-1185">Reference proteome</keyword>
<dbReference type="InterPro" id="IPR046358">
    <property type="entry name" value="Flagellin_C"/>
</dbReference>
<dbReference type="PANTHER" id="PTHR42792:SF2">
    <property type="entry name" value="FLAGELLIN"/>
    <property type="match status" value="1"/>
</dbReference>
<keyword evidence="3 4" id="KW-0975">Bacterial flagellum</keyword>
<dbReference type="AlphaFoldDB" id="A0A840A3P3"/>
<dbReference type="GO" id="GO:0005198">
    <property type="term" value="F:structural molecule activity"/>
    <property type="evidence" value="ECO:0007669"/>
    <property type="project" value="UniProtKB-UniRule"/>
</dbReference>
<keyword evidence="7" id="KW-0282">Flagellum</keyword>
<dbReference type="GO" id="GO:0009288">
    <property type="term" value="C:bacterial-type flagellum"/>
    <property type="evidence" value="ECO:0007669"/>
    <property type="project" value="UniProtKB-SubCell"/>
</dbReference>
<dbReference type="PANTHER" id="PTHR42792">
    <property type="entry name" value="FLAGELLIN"/>
    <property type="match status" value="1"/>
</dbReference>
<organism evidence="7 8">
    <name type="scientific">Phenylobacterium haematophilum</name>
    <dbReference type="NCBI Taxonomy" id="98513"/>
    <lineage>
        <taxon>Bacteria</taxon>
        <taxon>Pseudomonadati</taxon>
        <taxon>Pseudomonadota</taxon>
        <taxon>Alphaproteobacteria</taxon>
        <taxon>Caulobacterales</taxon>
        <taxon>Caulobacteraceae</taxon>
        <taxon>Phenylobacterium</taxon>
    </lineage>
</organism>
<reference evidence="7 8" key="1">
    <citation type="submission" date="2020-08" db="EMBL/GenBank/DDBJ databases">
        <title>Genomic Encyclopedia of Type Strains, Phase IV (KMG-IV): sequencing the most valuable type-strain genomes for metagenomic binning, comparative biology and taxonomic classification.</title>
        <authorList>
            <person name="Goeker M."/>
        </authorList>
    </citation>
    <scope>NUCLEOTIDE SEQUENCE [LARGE SCALE GENOMIC DNA]</scope>
    <source>
        <strain evidence="7 8">DSM 21793</strain>
    </source>
</reference>
<gene>
    <name evidence="7" type="ORF">GGQ61_003978</name>
</gene>
<dbReference type="InterPro" id="IPR001029">
    <property type="entry name" value="Flagellin_N"/>
</dbReference>
<evidence type="ECO:0000256" key="2">
    <source>
        <dbReference type="ARBA" id="ARBA00011829"/>
    </source>
</evidence>
<keyword evidence="7" id="KW-0969">Cilium</keyword>
<dbReference type="Pfam" id="PF00700">
    <property type="entry name" value="Flagellin_C"/>
    <property type="match status" value="1"/>
</dbReference>
<name>A0A840A3P3_9CAUL</name>
<dbReference type="InterPro" id="IPR001492">
    <property type="entry name" value="Flagellin"/>
</dbReference>
<dbReference type="Gene3D" id="1.20.1330.10">
    <property type="entry name" value="f41 fragment of flagellin, N-terminal domain"/>
    <property type="match status" value="1"/>
</dbReference>
<evidence type="ECO:0000259" key="5">
    <source>
        <dbReference type="Pfam" id="PF00669"/>
    </source>
</evidence>
<evidence type="ECO:0000256" key="4">
    <source>
        <dbReference type="RuleBase" id="RU362073"/>
    </source>
</evidence>
<evidence type="ECO:0000313" key="7">
    <source>
        <dbReference type="EMBL" id="MBB3893236.1"/>
    </source>
</evidence>
<sequence length="277" mass="28756">MSLNSVNTNKGAMIALQNLNATNKDLGTVQNRINTGQKIATAKDNGAIWAIAQNQRAESASLNSVISSLQRGQSVADVAMSAGTAISDILVQMKEKVLAATEAGLSTASKQALSDEYTSLRDQIDTIANNATFDGVNLISRPSVNSSSIKAIANADATATIDIDHVDLSKSNAKIAATLTSLTGTVNSADVKEVEDAIQDISSALSKLGTGAKALDTHMTNVMKLQDTLDAGVGNLVDADLAKESAKLQALQTKQQLGVQALSIANQSSSTLLGLFR</sequence>
<evidence type="ECO:0000313" key="8">
    <source>
        <dbReference type="Proteomes" id="UP000530564"/>
    </source>
</evidence>